<evidence type="ECO:0000313" key="2">
    <source>
        <dbReference type="EMBL" id="GIG83837.1"/>
    </source>
</evidence>
<evidence type="ECO:0008006" key="4">
    <source>
        <dbReference type="Google" id="ProtNLM"/>
    </source>
</evidence>
<sequence>MPTVLHALDRLGGIRYGQNVVVQGSGPVGLAATLLAHIAGAGSVTLASSVRPTPHRERRFHPCVK</sequence>
<keyword evidence="3" id="KW-1185">Reference proteome</keyword>
<keyword evidence="1" id="KW-1133">Transmembrane helix</keyword>
<evidence type="ECO:0000313" key="3">
    <source>
        <dbReference type="Proteomes" id="UP000630097"/>
    </source>
</evidence>
<accession>A0A8J3PZ91</accession>
<comment type="caution">
    <text evidence="2">The sequence shown here is derived from an EMBL/GenBank/DDBJ whole genome shotgun (WGS) entry which is preliminary data.</text>
</comment>
<dbReference type="InterPro" id="IPR036291">
    <property type="entry name" value="NAD(P)-bd_dom_sf"/>
</dbReference>
<dbReference type="SUPFAM" id="SSF51735">
    <property type="entry name" value="NAD(P)-binding Rossmann-fold domains"/>
    <property type="match status" value="1"/>
</dbReference>
<gene>
    <name evidence="2" type="ORF">Pka01_69640</name>
</gene>
<reference evidence="2 3" key="1">
    <citation type="submission" date="2021-01" db="EMBL/GenBank/DDBJ databases">
        <title>Whole genome shotgun sequence of Planotetraspora kaengkrachanensis NBRC 104272.</title>
        <authorList>
            <person name="Komaki H."/>
            <person name="Tamura T."/>
        </authorList>
    </citation>
    <scope>NUCLEOTIDE SEQUENCE [LARGE SCALE GENOMIC DNA]</scope>
    <source>
        <strain evidence="2 3">NBRC 104272</strain>
    </source>
</reference>
<evidence type="ECO:0000256" key="1">
    <source>
        <dbReference type="SAM" id="Phobius"/>
    </source>
</evidence>
<dbReference type="EMBL" id="BONV01000044">
    <property type="protein sequence ID" value="GIG83837.1"/>
    <property type="molecule type" value="Genomic_DNA"/>
</dbReference>
<keyword evidence="1" id="KW-0472">Membrane</keyword>
<dbReference type="RefSeq" id="WP_203887134.1">
    <property type="nucleotide sequence ID" value="NZ_BAABHH010000029.1"/>
</dbReference>
<proteinExistence type="predicted"/>
<protein>
    <recommendedName>
        <fullName evidence="4">Alcohol dehydrogenase-like C-terminal domain-containing protein</fullName>
    </recommendedName>
</protein>
<dbReference type="Gene3D" id="3.40.50.720">
    <property type="entry name" value="NAD(P)-binding Rossmann-like Domain"/>
    <property type="match status" value="1"/>
</dbReference>
<dbReference type="Proteomes" id="UP000630097">
    <property type="component" value="Unassembled WGS sequence"/>
</dbReference>
<keyword evidence="1" id="KW-0812">Transmembrane</keyword>
<name>A0A8J3PZ91_9ACTN</name>
<feature type="transmembrane region" description="Helical" evidence="1">
    <location>
        <begin position="28"/>
        <end position="50"/>
    </location>
</feature>
<dbReference type="AlphaFoldDB" id="A0A8J3PZ91"/>
<organism evidence="2 3">
    <name type="scientific">Planotetraspora kaengkrachanensis</name>
    <dbReference type="NCBI Taxonomy" id="575193"/>
    <lineage>
        <taxon>Bacteria</taxon>
        <taxon>Bacillati</taxon>
        <taxon>Actinomycetota</taxon>
        <taxon>Actinomycetes</taxon>
        <taxon>Streptosporangiales</taxon>
        <taxon>Streptosporangiaceae</taxon>
        <taxon>Planotetraspora</taxon>
    </lineage>
</organism>